<dbReference type="InterPro" id="IPR036691">
    <property type="entry name" value="Endo/exonu/phosph_ase_sf"/>
</dbReference>
<dbReference type="EMBL" id="CM029051">
    <property type="protein sequence ID" value="KAG2562795.1"/>
    <property type="molecule type" value="Genomic_DNA"/>
</dbReference>
<dbReference type="PANTHER" id="PTHR22748:SF19">
    <property type="entry name" value="ENDONUCLEASE_EXONUCLEASE_PHOSPHATASE DOMAIN-CONTAINING PROTEIN"/>
    <property type="match status" value="1"/>
</dbReference>
<dbReference type="Proteomes" id="UP000823388">
    <property type="component" value="Chromosome 8K"/>
</dbReference>
<reference evidence="5" key="1">
    <citation type="submission" date="2020-05" db="EMBL/GenBank/DDBJ databases">
        <title>WGS assembly of Panicum virgatum.</title>
        <authorList>
            <person name="Lovell J.T."/>
            <person name="Jenkins J."/>
            <person name="Shu S."/>
            <person name="Juenger T.E."/>
            <person name="Schmutz J."/>
        </authorList>
    </citation>
    <scope>NUCLEOTIDE SEQUENCE</scope>
    <source>
        <strain evidence="5">AP13</strain>
    </source>
</reference>
<dbReference type="GO" id="GO:0008311">
    <property type="term" value="F:double-stranded DNA 3'-5' DNA exonuclease activity"/>
    <property type="evidence" value="ECO:0007669"/>
    <property type="project" value="TreeGrafter"/>
</dbReference>
<dbReference type="GO" id="GO:0046872">
    <property type="term" value="F:metal ion binding"/>
    <property type="evidence" value="ECO:0007669"/>
    <property type="project" value="UniProtKB-KW"/>
</dbReference>
<gene>
    <name evidence="5" type="ORF">PVAP13_8KG265387</name>
</gene>
<dbReference type="AlphaFoldDB" id="A0A8T0PNX3"/>
<dbReference type="GO" id="GO:0008081">
    <property type="term" value="F:phosphoric diester hydrolase activity"/>
    <property type="evidence" value="ECO:0007669"/>
    <property type="project" value="TreeGrafter"/>
</dbReference>
<dbReference type="GO" id="GO:0006284">
    <property type="term" value="P:base-excision repair"/>
    <property type="evidence" value="ECO:0007669"/>
    <property type="project" value="TreeGrafter"/>
</dbReference>
<organism evidence="5 6">
    <name type="scientific">Panicum virgatum</name>
    <name type="common">Blackwell switchgrass</name>
    <dbReference type="NCBI Taxonomy" id="38727"/>
    <lineage>
        <taxon>Eukaryota</taxon>
        <taxon>Viridiplantae</taxon>
        <taxon>Streptophyta</taxon>
        <taxon>Embryophyta</taxon>
        <taxon>Tracheophyta</taxon>
        <taxon>Spermatophyta</taxon>
        <taxon>Magnoliopsida</taxon>
        <taxon>Liliopsida</taxon>
        <taxon>Poales</taxon>
        <taxon>Poaceae</taxon>
        <taxon>PACMAD clade</taxon>
        <taxon>Panicoideae</taxon>
        <taxon>Panicodae</taxon>
        <taxon>Paniceae</taxon>
        <taxon>Panicinae</taxon>
        <taxon>Panicum</taxon>
        <taxon>Panicum sect. Hiantes</taxon>
    </lineage>
</organism>
<evidence type="ECO:0000313" key="5">
    <source>
        <dbReference type="EMBL" id="KAG2562795.1"/>
    </source>
</evidence>
<evidence type="ECO:0008006" key="7">
    <source>
        <dbReference type="Google" id="ProtNLM"/>
    </source>
</evidence>
<name>A0A8T0PNX3_PANVG</name>
<keyword evidence="6" id="KW-1185">Reference proteome</keyword>
<evidence type="ECO:0000256" key="3">
    <source>
        <dbReference type="ARBA" id="ARBA00022801"/>
    </source>
</evidence>
<dbReference type="Gene3D" id="3.60.10.10">
    <property type="entry name" value="Endonuclease/exonuclease/phosphatase"/>
    <property type="match status" value="1"/>
</dbReference>
<evidence type="ECO:0000256" key="4">
    <source>
        <dbReference type="ARBA" id="ARBA00022842"/>
    </source>
</evidence>
<keyword evidence="2" id="KW-0479">Metal-binding</keyword>
<keyword evidence="3" id="KW-0378">Hydrolase</keyword>
<evidence type="ECO:0000313" key="6">
    <source>
        <dbReference type="Proteomes" id="UP000823388"/>
    </source>
</evidence>
<dbReference type="PANTHER" id="PTHR22748">
    <property type="entry name" value="AP ENDONUCLEASE"/>
    <property type="match status" value="1"/>
</dbReference>
<sequence length="186" mass="21774">MLNENCLVWNVRGLNSRARRNVVRELVDQESISLLSLQETKLEICLLDLVREICGASFAYFFQPASNTCGGILLAWRSNIWLVTNPLFRSHILTAQVTILQNDKTWWLTCVYGPQTDPEKIIFQDELREVRAACSGTRSVWGDFNLIYQAEDKNNHRLNRRMMCHFRQFLNDVELQELYLKGRLYT</sequence>
<dbReference type="InterPro" id="IPR004808">
    <property type="entry name" value="AP_endonuc_1"/>
</dbReference>
<comment type="cofactor">
    <cofactor evidence="1">
        <name>Mg(2+)</name>
        <dbReference type="ChEBI" id="CHEBI:18420"/>
    </cofactor>
</comment>
<dbReference type="GO" id="GO:0005634">
    <property type="term" value="C:nucleus"/>
    <property type="evidence" value="ECO:0007669"/>
    <property type="project" value="TreeGrafter"/>
</dbReference>
<proteinExistence type="predicted"/>
<protein>
    <recommendedName>
        <fullName evidence="7">Endonuclease/exonuclease/phosphatase domain-containing protein</fullName>
    </recommendedName>
</protein>
<dbReference type="SUPFAM" id="SSF56219">
    <property type="entry name" value="DNase I-like"/>
    <property type="match status" value="1"/>
</dbReference>
<evidence type="ECO:0000256" key="2">
    <source>
        <dbReference type="ARBA" id="ARBA00022723"/>
    </source>
</evidence>
<comment type="caution">
    <text evidence="5">The sequence shown here is derived from an EMBL/GenBank/DDBJ whole genome shotgun (WGS) entry which is preliminary data.</text>
</comment>
<evidence type="ECO:0000256" key="1">
    <source>
        <dbReference type="ARBA" id="ARBA00001946"/>
    </source>
</evidence>
<accession>A0A8T0PNX3</accession>
<keyword evidence="4" id="KW-0460">Magnesium</keyword>
<dbReference type="GO" id="GO:0003906">
    <property type="term" value="F:DNA-(apurinic or apyrimidinic site) endonuclease activity"/>
    <property type="evidence" value="ECO:0007669"/>
    <property type="project" value="TreeGrafter"/>
</dbReference>